<evidence type="ECO:0000259" key="2">
    <source>
        <dbReference type="Pfam" id="PF01713"/>
    </source>
</evidence>
<sequence length="127" mass="14996">MLSNTLTEIDLHKLNRKSAKRLVIKSVKKSHSRKISCIKFITEKGNHNINSNGERGVLHKAFPSCVIGTEIEHLVQDFEPYNGYYLVYINLDYVSRSYKSLIIIIILLLFLLFVIFSLYLYYYYYIY</sequence>
<keyword evidence="1" id="KW-0472">Membrane</keyword>
<dbReference type="Gene3D" id="3.30.1370.110">
    <property type="match status" value="1"/>
</dbReference>
<evidence type="ECO:0000256" key="1">
    <source>
        <dbReference type="SAM" id="Phobius"/>
    </source>
</evidence>
<dbReference type="VEuPathDB" id="FungiDB:RhiirA1_459976"/>
<dbReference type="InterPro" id="IPR036063">
    <property type="entry name" value="Smr_dom_sf"/>
</dbReference>
<dbReference type="VEuPathDB" id="FungiDB:FUN_015850"/>
<dbReference type="SUPFAM" id="SSF160443">
    <property type="entry name" value="SMR domain-like"/>
    <property type="match status" value="1"/>
</dbReference>
<comment type="caution">
    <text evidence="4">The sequence shown here is derived from an EMBL/GenBank/DDBJ whole genome shotgun (WGS) entry which is preliminary data.</text>
</comment>
<keyword evidence="1" id="KW-1133">Transmembrane helix</keyword>
<dbReference type="VEuPathDB" id="FungiDB:RhiirFUN_013862"/>
<protein>
    <recommendedName>
        <fullName evidence="2">Smr domain-containing protein</fullName>
    </recommendedName>
</protein>
<evidence type="ECO:0000313" key="4">
    <source>
        <dbReference type="EMBL" id="PKK69203.1"/>
    </source>
</evidence>
<dbReference type="AlphaFoldDB" id="A0A2N1N5L9"/>
<reference evidence="4 5" key="1">
    <citation type="submission" date="2016-04" db="EMBL/GenBank/DDBJ databases">
        <title>Genome analyses suggest a sexual origin of heterokaryosis in a supposedly ancient asexual fungus.</title>
        <authorList>
            <person name="Ropars J."/>
            <person name="Sedzielewska K."/>
            <person name="Noel J."/>
            <person name="Charron P."/>
            <person name="Farinelli L."/>
            <person name="Marton T."/>
            <person name="Kruger M."/>
            <person name="Pelin A."/>
            <person name="Brachmann A."/>
            <person name="Corradi N."/>
        </authorList>
    </citation>
    <scope>NUCLEOTIDE SEQUENCE [LARGE SCALE GENOMIC DNA]</scope>
    <source>
        <strain evidence="4 5">C2</strain>
    </source>
</reference>
<feature type="domain" description="Smr" evidence="2">
    <location>
        <begin position="9"/>
        <end position="66"/>
    </location>
</feature>
<feature type="transmembrane region" description="Helical" evidence="1">
    <location>
        <begin position="101"/>
        <end position="124"/>
    </location>
</feature>
<gene>
    <name evidence="4" type="ORF">RhiirC2_510658</name>
    <name evidence="3" type="ORF">RhiirC2_75599</name>
</gene>
<dbReference type="Proteomes" id="UP000233469">
    <property type="component" value="Unassembled WGS sequence"/>
</dbReference>
<dbReference type="EMBL" id="LLXL01000753">
    <property type="protein sequence ID" value="PKK69203.1"/>
    <property type="molecule type" value="Genomic_DNA"/>
</dbReference>
<evidence type="ECO:0000313" key="3">
    <source>
        <dbReference type="EMBL" id="PKK65200.1"/>
    </source>
</evidence>
<dbReference type="Pfam" id="PF01713">
    <property type="entry name" value="Smr"/>
    <property type="match status" value="1"/>
</dbReference>
<reference evidence="4 5" key="2">
    <citation type="submission" date="2017-10" db="EMBL/GenBank/DDBJ databases">
        <title>Extensive intraspecific genome diversity in a model arbuscular mycorrhizal fungus.</title>
        <authorList>
            <person name="Chen E.C.H."/>
            <person name="Morin E."/>
            <person name="Baudet D."/>
            <person name="Noel J."/>
            <person name="Ndikumana S."/>
            <person name="Charron P."/>
            <person name="St-Onge C."/>
            <person name="Giorgi J."/>
            <person name="Grigoriev I.V."/>
            <person name="Roux C."/>
            <person name="Martin F.M."/>
            <person name="Corradi N."/>
        </authorList>
    </citation>
    <scope>NUCLEOTIDE SEQUENCE [LARGE SCALE GENOMIC DNA]</scope>
    <source>
        <strain evidence="4 5">C2</strain>
    </source>
</reference>
<name>A0A2N1N5L9_9GLOM</name>
<evidence type="ECO:0000313" key="5">
    <source>
        <dbReference type="Proteomes" id="UP000233469"/>
    </source>
</evidence>
<organism evidence="4 5">
    <name type="scientific">Rhizophagus irregularis</name>
    <dbReference type="NCBI Taxonomy" id="588596"/>
    <lineage>
        <taxon>Eukaryota</taxon>
        <taxon>Fungi</taxon>
        <taxon>Fungi incertae sedis</taxon>
        <taxon>Mucoromycota</taxon>
        <taxon>Glomeromycotina</taxon>
        <taxon>Glomeromycetes</taxon>
        <taxon>Glomerales</taxon>
        <taxon>Glomeraceae</taxon>
        <taxon>Rhizophagus</taxon>
    </lineage>
</organism>
<proteinExistence type="predicted"/>
<accession>A0A2N1N5L9</accession>
<keyword evidence="1" id="KW-0812">Transmembrane</keyword>
<dbReference type="EMBL" id="LLXL01001309">
    <property type="protein sequence ID" value="PKK65200.1"/>
    <property type="molecule type" value="Genomic_DNA"/>
</dbReference>
<dbReference type="InterPro" id="IPR002625">
    <property type="entry name" value="Smr_dom"/>
</dbReference>